<evidence type="ECO:0000256" key="3">
    <source>
        <dbReference type="ARBA" id="ARBA00022723"/>
    </source>
</evidence>
<dbReference type="STRING" id="1481914.JCM19241_186"/>
<evidence type="ECO:0000256" key="6">
    <source>
        <dbReference type="ARBA" id="ARBA00023049"/>
    </source>
</evidence>
<dbReference type="AlphaFoldDB" id="A0A0B8QLE7"/>
<organism evidence="9 10">
    <name type="scientific">Vibrio ishigakensis</name>
    <dbReference type="NCBI Taxonomy" id="1481914"/>
    <lineage>
        <taxon>Bacteria</taxon>
        <taxon>Pseudomonadati</taxon>
        <taxon>Pseudomonadota</taxon>
        <taxon>Gammaproteobacteria</taxon>
        <taxon>Vibrionales</taxon>
        <taxon>Vibrionaceae</taxon>
        <taxon>Vibrio</taxon>
    </lineage>
</organism>
<gene>
    <name evidence="9" type="ORF">JCM19241_186</name>
</gene>
<reference evidence="9 10" key="1">
    <citation type="submission" date="2015-01" db="EMBL/GenBank/DDBJ databases">
        <title>Vibrio sp. C94 JCM 19241 whole genome shotgun sequence.</title>
        <authorList>
            <person name="Sawabe T."/>
            <person name="Meirelles P."/>
            <person name="Feng G."/>
            <person name="Sayaka M."/>
            <person name="Hattori M."/>
            <person name="Ohkuma M."/>
        </authorList>
    </citation>
    <scope>NUCLEOTIDE SEQUENCE [LARGE SCALE GENOMIC DNA]</scope>
    <source>
        <strain evidence="10">JCM 19241</strain>
    </source>
</reference>
<accession>A0A0B8QLE7</accession>
<keyword evidence="3 7" id="KW-0479">Metal-binding</keyword>
<dbReference type="EMBL" id="BBSC01000005">
    <property type="protein sequence ID" value="GAM75888.1"/>
    <property type="molecule type" value="Genomic_DNA"/>
</dbReference>
<evidence type="ECO:0000256" key="1">
    <source>
        <dbReference type="ARBA" id="ARBA00006040"/>
    </source>
</evidence>
<dbReference type="InterPro" id="IPR024079">
    <property type="entry name" value="MetalloPept_cat_dom_sf"/>
</dbReference>
<keyword evidence="2 7" id="KW-0645">Protease</keyword>
<dbReference type="GO" id="GO:0004222">
    <property type="term" value="F:metalloendopeptidase activity"/>
    <property type="evidence" value="ECO:0007669"/>
    <property type="project" value="InterPro"/>
</dbReference>
<dbReference type="InterPro" id="IPR001567">
    <property type="entry name" value="Pept_M3A_M3B_dom"/>
</dbReference>
<dbReference type="PANTHER" id="PTHR11804">
    <property type="entry name" value="PROTEASE M3 THIMET OLIGOPEPTIDASE-RELATED"/>
    <property type="match status" value="1"/>
</dbReference>
<evidence type="ECO:0000256" key="4">
    <source>
        <dbReference type="ARBA" id="ARBA00022801"/>
    </source>
</evidence>
<evidence type="ECO:0000313" key="10">
    <source>
        <dbReference type="Proteomes" id="UP000031666"/>
    </source>
</evidence>
<evidence type="ECO:0000259" key="8">
    <source>
        <dbReference type="Pfam" id="PF01432"/>
    </source>
</evidence>
<dbReference type="InterPro" id="IPR045090">
    <property type="entry name" value="Pept_M3A_M3B"/>
</dbReference>
<dbReference type="Pfam" id="PF01432">
    <property type="entry name" value="Peptidase_M3"/>
    <property type="match status" value="1"/>
</dbReference>
<sequence>MDRTPTQFLNQLNQDYLAIHRSKEDLFWSTYMGTSDDHKGSTAAQTNWTQFLSDANQISEVEAQIELAKSISDATEKQQTLQGLTGWLNTFKAHAIQGEQSQALKKELIEFEAELFEKKQAHQLSYIDENGNSVDASLPVLASIIRTNENADVRQSAHKALLDLEQWLLQNGFIELVKLRNKFAQSLGYGSFFDYSVEKTEHMTTEELFTILDDFEQRTREANERSLKQLASDKGEQALTGYNFNFSFSGDVMRDLDPYVPFSKSLRRWVESFGRLNIDYSEAELCLDLLDRKGKYPNGFCHGPIPSFYDNGYWVAAQVNFTSNAKPDQIGSGFDGINTLFHEGGHAAHFANVKMNAPCFSQEFAPTSMAYAETQSMFCDSLLNDADWLKQYATNDTGESVPDSVIKSMIESRQPFKAYQERSILVVPYFERALYELAEDELTPERITNLARECEQDILGLECSPRPLIAIPHLLSDEAACAYQGYLLAHMAVYQTRAYFTDKFGYLTDNPEIGPLLAEHYWKPGNSQSHNETILALTGEGFNAKYLADDCNRTVEETWREEQQKIDSLATRKRAEIASLNASIRVVDGDAELASNTDSDTQMCDQFEAYIAKTYAC</sequence>
<feature type="domain" description="Peptidase M3A/M3B catalytic" evidence="8">
    <location>
        <begin position="147"/>
        <end position="547"/>
    </location>
</feature>
<evidence type="ECO:0000313" key="9">
    <source>
        <dbReference type="EMBL" id="GAM75888.1"/>
    </source>
</evidence>
<keyword evidence="4 7" id="KW-0378">Hydrolase</keyword>
<dbReference type="InterPro" id="IPR024077">
    <property type="entry name" value="Neurolysin/TOP_dom2"/>
</dbReference>
<proteinExistence type="inferred from homology"/>
<dbReference type="GO" id="GO:0006518">
    <property type="term" value="P:peptide metabolic process"/>
    <property type="evidence" value="ECO:0007669"/>
    <property type="project" value="TreeGrafter"/>
</dbReference>
<evidence type="ECO:0000256" key="2">
    <source>
        <dbReference type="ARBA" id="ARBA00022670"/>
    </source>
</evidence>
<evidence type="ECO:0000256" key="5">
    <source>
        <dbReference type="ARBA" id="ARBA00022833"/>
    </source>
</evidence>
<dbReference type="SUPFAM" id="SSF55486">
    <property type="entry name" value="Metalloproteases ('zincins'), catalytic domain"/>
    <property type="match status" value="1"/>
</dbReference>
<comment type="similarity">
    <text evidence="1 7">Belongs to the peptidase M3 family.</text>
</comment>
<comment type="caution">
    <text evidence="9">The sequence shown here is derived from an EMBL/GenBank/DDBJ whole genome shotgun (WGS) entry which is preliminary data.</text>
</comment>
<dbReference type="PANTHER" id="PTHR11804:SF84">
    <property type="entry name" value="SACCHAROLYSIN"/>
    <property type="match status" value="1"/>
</dbReference>
<dbReference type="Proteomes" id="UP000031666">
    <property type="component" value="Unassembled WGS sequence"/>
</dbReference>
<protein>
    <submittedName>
        <fullName evidence="9">Probable peptidase</fullName>
    </submittedName>
</protein>
<dbReference type="Gene3D" id="3.40.390.10">
    <property type="entry name" value="Collagenase (Catalytic Domain)"/>
    <property type="match status" value="1"/>
</dbReference>
<dbReference type="GO" id="GO:0006508">
    <property type="term" value="P:proteolysis"/>
    <property type="evidence" value="ECO:0007669"/>
    <property type="project" value="UniProtKB-KW"/>
</dbReference>
<keyword evidence="6 7" id="KW-0482">Metalloprotease</keyword>
<evidence type="ECO:0000256" key="7">
    <source>
        <dbReference type="RuleBase" id="RU003435"/>
    </source>
</evidence>
<dbReference type="Gene3D" id="1.10.1370.10">
    <property type="entry name" value="Neurolysin, domain 3"/>
    <property type="match status" value="2"/>
</dbReference>
<name>A0A0B8QLE7_9VIBR</name>
<dbReference type="GO" id="GO:0046872">
    <property type="term" value="F:metal ion binding"/>
    <property type="evidence" value="ECO:0007669"/>
    <property type="project" value="UniProtKB-UniRule"/>
</dbReference>
<comment type="cofactor">
    <cofactor evidence="7">
        <name>Zn(2+)</name>
        <dbReference type="ChEBI" id="CHEBI:29105"/>
    </cofactor>
    <text evidence="7">Binds 1 zinc ion.</text>
</comment>
<keyword evidence="5 7" id="KW-0862">Zinc</keyword>
<reference evidence="9 10" key="2">
    <citation type="submission" date="2015-01" db="EMBL/GenBank/DDBJ databases">
        <authorList>
            <consortium name="NBRP consortium"/>
            <person name="Sawabe T."/>
            <person name="Meirelles P."/>
            <person name="Feng G."/>
            <person name="Sayaka M."/>
            <person name="Hattori M."/>
            <person name="Ohkuma M."/>
        </authorList>
    </citation>
    <scope>NUCLEOTIDE SEQUENCE [LARGE SCALE GENOMIC DNA]</scope>
    <source>
        <strain evidence="10">JCM 19241</strain>
    </source>
</reference>